<evidence type="ECO:0000256" key="4">
    <source>
        <dbReference type="ARBA" id="ARBA00022832"/>
    </source>
</evidence>
<dbReference type="FunFam" id="3.90.470.20:FF:000001">
    <property type="entry name" value="Holo-[acyl-carrier-protein] synthase"/>
    <property type="match status" value="1"/>
</dbReference>
<dbReference type="AlphaFoldDB" id="A0A2P5T109"/>
<feature type="binding site" evidence="10">
    <location>
        <position position="9"/>
    </location>
    <ligand>
        <name>Mg(2+)</name>
        <dbReference type="ChEBI" id="CHEBI:18420"/>
    </ligand>
</feature>
<dbReference type="EMBL" id="PDKT01000001">
    <property type="protein sequence ID" value="PPI88271.1"/>
    <property type="molecule type" value="Genomic_DNA"/>
</dbReference>
<comment type="function">
    <text evidence="10">Transfers the 4'-phosphopantetheine moiety from coenzyme A to a Ser of acyl-carrier-protein.</text>
</comment>
<dbReference type="Pfam" id="PF01648">
    <property type="entry name" value="ACPS"/>
    <property type="match status" value="1"/>
</dbReference>
<feature type="binding site" evidence="10">
    <location>
        <position position="58"/>
    </location>
    <ligand>
        <name>Mg(2+)</name>
        <dbReference type="ChEBI" id="CHEBI:18420"/>
    </ligand>
</feature>
<comment type="caution">
    <text evidence="12">The sequence shown here is derived from an EMBL/GenBank/DDBJ whole genome shotgun (WGS) entry which is preliminary data.</text>
</comment>
<evidence type="ECO:0000256" key="3">
    <source>
        <dbReference type="ARBA" id="ARBA00022723"/>
    </source>
</evidence>
<dbReference type="SUPFAM" id="SSF56214">
    <property type="entry name" value="4'-phosphopantetheinyl transferase"/>
    <property type="match status" value="1"/>
</dbReference>
<dbReference type="NCBIfam" id="TIGR00516">
    <property type="entry name" value="acpS"/>
    <property type="match status" value="1"/>
</dbReference>
<reference evidence="12 13" key="1">
    <citation type="journal article" date="2018" name="Genome Biol. Evol.">
        <title>Cladogenesis and Genomic Streamlining in Extracellular Endosymbionts of Tropical Stink Bugs.</title>
        <authorList>
            <person name="Otero-Bravo A."/>
            <person name="Goffredi S."/>
            <person name="Sabree Z.L."/>
        </authorList>
    </citation>
    <scope>NUCLEOTIDE SEQUENCE [LARGE SCALE GENOMIC DNA]</scope>
    <source>
        <strain evidence="12 13">SoEE</strain>
    </source>
</reference>
<evidence type="ECO:0000256" key="9">
    <source>
        <dbReference type="ARBA" id="ARBA00054726"/>
    </source>
</evidence>
<evidence type="ECO:0000256" key="6">
    <source>
        <dbReference type="ARBA" id="ARBA00023098"/>
    </source>
</evidence>
<sequence length="126" mass="14341">MSILGIGTDIVEIERVIKVINRFGNCLANRILTEFEYQQYQLHKRPARFLAKRLAVKEAAAKALGTGIRCGLAFNHFEVFNDELGKPKLIFFQKVNELAKKLGVRNIHVALTDERYYACAMVIIES</sequence>
<comment type="subcellular location">
    <subcellularLocation>
        <location evidence="10">Cytoplasm</location>
    </subcellularLocation>
</comment>
<evidence type="ECO:0000256" key="10">
    <source>
        <dbReference type="HAMAP-Rule" id="MF_00101"/>
    </source>
</evidence>
<keyword evidence="4 10" id="KW-0276">Fatty acid metabolism</keyword>
<protein>
    <recommendedName>
        <fullName evidence="10">Holo-[acyl-carrier-protein] synthase</fullName>
        <shortName evidence="10">Holo-ACP synthase</shortName>
        <ecNumber evidence="10">2.7.8.7</ecNumber>
    </recommendedName>
    <alternativeName>
        <fullName evidence="10">4'-phosphopantetheinyl transferase AcpS</fullName>
    </alternativeName>
</protein>
<evidence type="ECO:0000259" key="11">
    <source>
        <dbReference type="Pfam" id="PF01648"/>
    </source>
</evidence>
<keyword evidence="5 10" id="KW-0460">Magnesium</keyword>
<dbReference type="Gene3D" id="3.90.470.20">
    <property type="entry name" value="4'-phosphopantetheinyl transferase domain"/>
    <property type="match status" value="1"/>
</dbReference>
<dbReference type="HAMAP" id="MF_00101">
    <property type="entry name" value="AcpS"/>
    <property type="match status" value="1"/>
</dbReference>
<evidence type="ECO:0000313" key="12">
    <source>
        <dbReference type="EMBL" id="PPI88271.1"/>
    </source>
</evidence>
<dbReference type="Proteomes" id="UP000296153">
    <property type="component" value="Unassembled WGS sequence"/>
</dbReference>
<dbReference type="OrthoDB" id="517356at2"/>
<keyword evidence="7 10" id="KW-0275">Fatty acid biosynthesis</keyword>
<comment type="catalytic activity">
    <reaction evidence="8 10">
        <text>apo-[ACP] + CoA = holo-[ACP] + adenosine 3',5'-bisphosphate + H(+)</text>
        <dbReference type="Rhea" id="RHEA:12068"/>
        <dbReference type="Rhea" id="RHEA-COMP:9685"/>
        <dbReference type="Rhea" id="RHEA-COMP:9690"/>
        <dbReference type="ChEBI" id="CHEBI:15378"/>
        <dbReference type="ChEBI" id="CHEBI:29999"/>
        <dbReference type="ChEBI" id="CHEBI:57287"/>
        <dbReference type="ChEBI" id="CHEBI:58343"/>
        <dbReference type="ChEBI" id="CHEBI:64479"/>
        <dbReference type="EC" id="2.7.8.7"/>
    </reaction>
</comment>
<keyword evidence="6 10" id="KW-0443">Lipid metabolism</keyword>
<dbReference type="NCBIfam" id="TIGR00556">
    <property type="entry name" value="pantethn_trn"/>
    <property type="match status" value="1"/>
</dbReference>
<dbReference type="RefSeq" id="WP_136130881.1">
    <property type="nucleotide sequence ID" value="NZ_PDKT01000001.1"/>
</dbReference>
<proteinExistence type="inferred from homology"/>
<organism evidence="12 13">
    <name type="scientific">Candidatus Pantoea edessiphila</name>
    <dbReference type="NCBI Taxonomy" id="2044610"/>
    <lineage>
        <taxon>Bacteria</taxon>
        <taxon>Pseudomonadati</taxon>
        <taxon>Pseudomonadota</taxon>
        <taxon>Gammaproteobacteria</taxon>
        <taxon>Enterobacterales</taxon>
        <taxon>Erwiniaceae</taxon>
        <taxon>Pantoea</taxon>
    </lineage>
</organism>
<evidence type="ECO:0000256" key="1">
    <source>
        <dbReference type="ARBA" id="ARBA00022516"/>
    </source>
</evidence>
<dbReference type="GO" id="GO:0005737">
    <property type="term" value="C:cytoplasm"/>
    <property type="evidence" value="ECO:0007669"/>
    <property type="project" value="UniProtKB-SubCell"/>
</dbReference>
<dbReference type="InterPro" id="IPR002582">
    <property type="entry name" value="ACPS"/>
</dbReference>
<comment type="similarity">
    <text evidence="10">Belongs to the P-Pant transferase superfamily. AcpS family.</text>
</comment>
<keyword evidence="3 10" id="KW-0479">Metal-binding</keyword>
<evidence type="ECO:0000313" key="13">
    <source>
        <dbReference type="Proteomes" id="UP000296153"/>
    </source>
</evidence>
<dbReference type="GO" id="GO:0008897">
    <property type="term" value="F:holo-[acyl-carrier-protein] synthase activity"/>
    <property type="evidence" value="ECO:0007669"/>
    <property type="project" value="UniProtKB-UniRule"/>
</dbReference>
<name>A0A2P5T109_9GAMM</name>
<accession>A0A2P5T109</accession>
<comment type="cofactor">
    <cofactor evidence="10">
        <name>Mg(2+)</name>
        <dbReference type="ChEBI" id="CHEBI:18420"/>
    </cofactor>
</comment>
<dbReference type="GO" id="GO:0000287">
    <property type="term" value="F:magnesium ion binding"/>
    <property type="evidence" value="ECO:0007669"/>
    <property type="project" value="UniProtKB-UniRule"/>
</dbReference>
<comment type="function">
    <text evidence="9">Transfers the 4'-phosphopantetheine moiety from coenzyme A to the 'Ser-36' of acyl-carrier-protein.</text>
</comment>
<feature type="domain" description="4'-phosphopantetheinyl transferase" evidence="11">
    <location>
        <begin position="5"/>
        <end position="106"/>
    </location>
</feature>
<evidence type="ECO:0000256" key="5">
    <source>
        <dbReference type="ARBA" id="ARBA00022842"/>
    </source>
</evidence>
<evidence type="ECO:0000256" key="8">
    <source>
        <dbReference type="ARBA" id="ARBA00050875"/>
    </source>
</evidence>
<dbReference type="InterPro" id="IPR037143">
    <property type="entry name" value="4-PPantetheinyl_Trfase_dom_sf"/>
</dbReference>
<evidence type="ECO:0000256" key="2">
    <source>
        <dbReference type="ARBA" id="ARBA00022679"/>
    </source>
</evidence>
<dbReference type="EC" id="2.7.8.7" evidence="10"/>
<keyword evidence="10" id="KW-0963">Cytoplasm</keyword>
<dbReference type="GO" id="GO:0006633">
    <property type="term" value="P:fatty acid biosynthetic process"/>
    <property type="evidence" value="ECO:0007669"/>
    <property type="project" value="UniProtKB-UniRule"/>
</dbReference>
<gene>
    <name evidence="10 12" type="primary">acpS</name>
    <name evidence="12" type="ORF">CRV12_01425</name>
</gene>
<keyword evidence="2 10" id="KW-0808">Transferase</keyword>
<keyword evidence="1 10" id="KW-0444">Lipid biosynthesis</keyword>
<evidence type="ECO:0000256" key="7">
    <source>
        <dbReference type="ARBA" id="ARBA00023160"/>
    </source>
</evidence>
<dbReference type="InterPro" id="IPR008278">
    <property type="entry name" value="4-PPantetheinyl_Trfase_dom"/>
</dbReference>
<dbReference type="InterPro" id="IPR004568">
    <property type="entry name" value="Ppantetheine-prot_Trfase_dom"/>
</dbReference>